<feature type="compositionally biased region" description="Low complexity" evidence="1">
    <location>
        <begin position="51"/>
        <end position="67"/>
    </location>
</feature>
<evidence type="ECO:0000313" key="3">
    <source>
        <dbReference type="EMBL" id="MBB5892677.1"/>
    </source>
</evidence>
<dbReference type="RefSeq" id="WP_184863566.1">
    <property type="nucleotide sequence ID" value="NZ_BAAAWY010000001.1"/>
</dbReference>
<feature type="transmembrane region" description="Helical" evidence="2">
    <location>
        <begin position="168"/>
        <end position="185"/>
    </location>
</feature>
<keyword evidence="4" id="KW-1185">Reference proteome</keyword>
<feature type="transmembrane region" description="Helical" evidence="2">
    <location>
        <begin position="601"/>
        <end position="618"/>
    </location>
</feature>
<gene>
    <name evidence="3" type="ORF">BJ998_003873</name>
</gene>
<dbReference type="PANTHER" id="PTHR38434:SF1">
    <property type="entry name" value="BLL2549 PROTEIN"/>
    <property type="match status" value="1"/>
</dbReference>
<accession>A0A7W9KHS1</accession>
<dbReference type="Pfam" id="PF10101">
    <property type="entry name" value="DUF2339"/>
    <property type="match status" value="1"/>
</dbReference>
<feature type="transmembrane region" description="Helical" evidence="2">
    <location>
        <begin position="247"/>
        <end position="264"/>
    </location>
</feature>
<feature type="transmembrane region" description="Helical" evidence="2">
    <location>
        <begin position="223"/>
        <end position="240"/>
    </location>
</feature>
<organism evidence="3 4">
    <name type="scientific">Kutzneria kofuensis</name>
    <dbReference type="NCBI Taxonomy" id="103725"/>
    <lineage>
        <taxon>Bacteria</taxon>
        <taxon>Bacillati</taxon>
        <taxon>Actinomycetota</taxon>
        <taxon>Actinomycetes</taxon>
        <taxon>Pseudonocardiales</taxon>
        <taxon>Pseudonocardiaceae</taxon>
        <taxon>Kutzneria</taxon>
    </lineage>
</organism>
<feature type="region of interest" description="Disordered" evidence="1">
    <location>
        <begin position="30"/>
        <end position="67"/>
    </location>
</feature>
<feature type="transmembrane region" description="Helical" evidence="2">
    <location>
        <begin position="349"/>
        <end position="368"/>
    </location>
</feature>
<feature type="compositionally biased region" description="Pro residues" evidence="1">
    <location>
        <begin position="87"/>
        <end position="107"/>
    </location>
</feature>
<evidence type="ECO:0000256" key="2">
    <source>
        <dbReference type="SAM" id="Phobius"/>
    </source>
</evidence>
<feature type="compositionally biased region" description="Pro residues" evidence="1">
    <location>
        <begin position="36"/>
        <end position="50"/>
    </location>
</feature>
<keyword evidence="2" id="KW-1133">Transmembrane helix</keyword>
<dbReference type="AlphaFoldDB" id="A0A7W9KHS1"/>
<feature type="transmembrane region" description="Helical" evidence="2">
    <location>
        <begin position="480"/>
        <end position="503"/>
    </location>
</feature>
<feature type="transmembrane region" description="Helical" evidence="2">
    <location>
        <begin position="320"/>
        <end position="342"/>
    </location>
</feature>
<evidence type="ECO:0000313" key="4">
    <source>
        <dbReference type="Proteomes" id="UP000585638"/>
    </source>
</evidence>
<proteinExistence type="predicted"/>
<feature type="transmembrane region" description="Helical" evidence="2">
    <location>
        <begin position="425"/>
        <end position="442"/>
    </location>
</feature>
<keyword evidence="2" id="KW-0472">Membrane</keyword>
<feature type="transmembrane region" description="Helical" evidence="2">
    <location>
        <begin position="515"/>
        <end position="540"/>
    </location>
</feature>
<evidence type="ECO:0000256" key="1">
    <source>
        <dbReference type="SAM" id="MobiDB-lite"/>
    </source>
</evidence>
<feature type="transmembrane region" description="Helical" evidence="2">
    <location>
        <begin position="136"/>
        <end position="156"/>
    </location>
</feature>
<feature type="transmembrane region" description="Helical" evidence="2">
    <location>
        <begin position="449"/>
        <end position="474"/>
    </location>
</feature>
<dbReference type="EMBL" id="JACHIR010000001">
    <property type="protein sequence ID" value="MBB5892677.1"/>
    <property type="molecule type" value="Genomic_DNA"/>
</dbReference>
<keyword evidence="2" id="KW-0812">Transmembrane</keyword>
<feature type="region of interest" description="Disordered" evidence="1">
    <location>
        <begin position="82"/>
        <end position="126"/>
    </location>
</feature>
<sequence>MTTSEPLARLAAELDFIGRRLQVVSQELQHAQLATPPAPAPAPTAQPMQPPTQAAMPAAMQSPMQPSMPAPMQLPMQPIAAAMSAPIPGPPQQPASQPPPLSPPAGPTWPQSGLPTYVPPPPLPERLGREGAGSKVVAWIGGSVTLLGIVLLMVLAVQRGWLGPEPRVLVGGGLGLALIAGGLWVHRNPAGRSGAYALAATGIAVLYLDIAAATSLYELMPQWAGLLVALLVAGGGLLLSARWNAQFIAVWVIIGCALCDPFLTHGFTPLLVSFLVVLQIGAMPVQLVRSWPSLALVAGIPPVLASLVTTVFTLRSGDPLQTAGAALAATVVGVAIAVIVTVRNQQDMATPVILLATAPVAALVAGFALTRSEAAWLAVIVAALMLGVAVCDRWLSTPVTVTAAILGSIAVVDATMHALTGPTQAITLLGEALVLVLAADLVRHRAALLASLLTAICGLLWGLTVVTPVTLVLYRPGAEMTVSTALTGLLMTLVAIAIPLVAYRMDVIGPPTRNAGPWIVAGLVMLYGATGAVLATALLVSPDRSGFLFGHTVITVSWTVAAIALLLRGIRSAALRAVGLVLVGASVVKLILFDLAALDGLARVIAFLVAGLLLLLAGTRYARLVVHGGVITDESRDVTNQVPD</sequence>
<reference evidence="3 4" key="1">
    <citation type="submission" date="2020-08" db="EMBL/GenBank/DDBJ databases">
        <title>Sequencing the genomes of 1000 actinobacteria strains.</title>
        <authorList>
            <person name="Klenk H.-P."/>
        </authorList>
    </citation>
    <scope>NUCLEOTIDE SEQUENCE [LARGE SCALE GENOMIC DNA]</scope>
    <source>
        <strain evidence="3 4">DSM 43851</strain>
    </source>
</reference>
<feature type="transmembrane region" description="Helical" evidence="2">
    <location>
        <begin position="574"/>
        <end position="595"/>
    </location>
</feature>
<name>A0A7W9KHS1_9PSEU</name>
<feature type="transmembrane region" description="Helical" evidence="2">
    <location>
        <begin position="374"/>
        <end position="391"/>
    </location>
</feature>
<feature type="transmembrane region" description="Helical" evidence="2">
    <location>
        <begin position="546"/>
        <end position="567"/>
    </location>
</feature>
<dbReference type="InterPro" id="IPR019286">
    <property type="entry name" value="DUF2339_TM"/>
</dbReference>
<feature type="transmembrane region" description="Helical" evidence="2">
    <location>
        <begin position="197"/>
        <end position="217"/>
    </location>
</feature>
<dbReference type="Proteomes" id="UP000585638">
    <property type="component" value="Unassembled WGS sequence"/>
</dbReference>
<feature type="transmembrane region" description="Helical" evidence="2">
    <location>
        <begin position="270"/>
        <end position="287"/>
    </location>
</feature>
<protein>
    <submittedName>
        <fullName evidence="3">Putative membrane protein</fullName>
    </submittedName>
</protein>
<feature type="transmembrane region" description="Helical" evidence="2">
    <location>
        <begin position="398"/>
        <end position="419"/>
    </location>
</feature>
<feature type="transmembrane region" description="Helical" evidence="2">
    <location>
        <begin position="294"/>
        <end position="314"/>
    </location>
</feature>
<comment type="caution">
    <text evidence="3">The sequence shown here is derived from an EMBL/GenBank/DDBJ whole genome shotgun (WGS) entry which is preliminary data.</text>
</comment>
<dbReference type="PANTHER" id="PTHR38434">
    <property type="entry name" value="BLL2549 PROTEIN"/>
    <property type="match status" value="1"/>
</dbReference>